<evidence type="ECO:0000313" key="8">
    <source>
        <dbReference type="Proteomes" id="UP000007488"/>
    </source>
</evidence>
<dbReference type="SUPFAM" id="SSF57802">
    <property type="entry name" value="Rubredoxin-like"/>
    <property type="match status" value="1"/>
</dbReference>
<dbReference type="InterPro" id="IPR024934">
    <property type="entry name" value="Rubredoxin-like_dom"/>
</dbReference>
<dbReference type="PRINTS" id="PR00163">
    <property type="entry name" value="RUBREDOXIN"/>
</dbReference>
<dbReference type="PANTHER" id="PTHR47627:SF1">
    <property type="entry name" value="RUBREDOXIN-1-RELATED"/>
    <property type="match status" value="1"/>
</dbReference>
<keyword evidence="1" id="KW-0813">Transport</keyword>
<sequence>MTDSKIFRRLTYGLYVISSLKEGRINAQIANTVFQITSAPLIVAISINKENLTHEYIQNSKVFAVNILPVSTPLEMIGHFGFKSGRNLDKFGEVAFKPGQTGSPLLTSNSIGYLEAEVIQSTELSTHTVFYGQVMNTEVYSDEEPMTYGFYQQLKRGTAAPASPAAKSSRSEQAEKAESIKKENLIKEGPTMQKYECPVCSYIYDPEKGDPDSGIEPGTAFEALPDDWVCPVCGVDKSQFQPVD</sequence>
<dbReference type="HOGENOM" id="CLU_059021_4_1_9"/>
<dbReference type="GO" id="GO:0043448">
    <property type="term" value="P:alkane catabolic process"/>
    <property type="evidence" value="ECO:0007669"/>
    <property type="project" value="TreeGrafter"/>
</dbReference>
<dbReference type="InterPro" id="IPR018527">
    <property type="entry name" value="Rubredoxin_Fe_BS"/>
</dbReference>
<dbReference type="NCBIfam" id="NF045768">
    <property type="entry name" value="RubredRD"/>
    <property type="match status" value="1"/>
</dbReference>
<keyword evidence="2" id="KW-0479">Metal-binding</keyword>
<dbReference type="eggNOG" id="COG1773">
    <property type="taxonomic scope" value="Bacteria"/>
</dbReference>
<dbReference type="eggNOG" id="COG1853">
    <property type="taxonomic scope" value="Bacteria"/>
</dbReference>
<dbReference type="Pfam" id="PF01613">
    <property type="entry name" value="Flavin_Reduct"/>
    <property type="match status" value="1"/>
</dbReference>
<dbReference type="GO" id="GO:0009055">
    <property type="term" value="F:electron transfer activity"/>
    <property type="evidence" value="ECO:0007669"/>
    <property type="project" value="TreeGrafter"/>
</dbReference>
<proteinExistence type="predicted"/>
<evidence type="ECO:0000256" key="5">
    <source>
        <dbReference type="SAM" id="MobiDB-lite"/>
    </source>
</evidence>
<evidence type="ECO:0000256" key="3">
    <source>
        <dbReference type="ARBA" id="ARBA00022982"/>
    </source>
</evidence>
<dbReference type="InterPro" id="IPR002563">
    <property type="entry name" value="Flavin_Rdtase-like_dom"/>
</dbReference>
<dbReference type="FunFam" id="2.20.28.10:FF:000001">
    <property type="entry name" value="Rubredoxin"/>
    <property type="match status" value="1"/>
</dbReference>
<feature type="compositionally biased region" description="Basic and acidic residues" evidence="5">
    <location>
        <begin position="169"/>
        <end position="185"/>
    </location>
</feature>
<protein>
    <submittedName>
        <fullName evidence="7">Flavin reductase domain protein FMN-binding protein</fullName>
    </submittedName>
</protein>
<dbReference type="Pfam" id="PF00301">
    <property type="entry name" value="Rubredoxin"/>
    <property type="match status" value="1"/>
</dbReference>
<name>F0T0E3_SYNGF</name>
<reference evidence="8" key="2">
    <citation type="submission" date="2011-02" db="EMBL/GenBank/DDBJ databases">
        <title>The complete genome of Syntrophobotulus glycolicus DSM 8271.</title>
        <authorList>
            <person name="Lucas S."/>
            <person name="Copeland A."/>
            <person name="Lapidus A."/>
            <person name="Bruce D."/>
            <person name="Goodwin L."/>
            <person name="Pitluck S."/>
            <person name="Kyrpides N."/>
            <person name="Mavromatis K."/>
            <person name="Pagani I."/>
            <person name="Ivanova N."/>
            <person name="Mikhailova N."/>
            <person name="Chertkov O."/>
            <person name="Held B."/>
            <person name="Detter J.C."/>
            <person name="Tapia R."/>
            <person name="Han C."/>
            <person name="Land M."/>
            <person name="Hauser L."/>
            <person name="Markowitz V."/>
            <person name="Cheng J.-F."/>
            <person name="Hugenholtz P."/>
            <person name="Woyke T."/>
            <person name="Wu D."/>
            <person name="Spring S."/>
            <person name="Schroeder M."/>
            <person name="Brambilla E."/>
            <person name="Klenk H.-P."/>
            <person name="Eisen J.A."/>
        </authorList>
    </citation>
    <scope>NUCLEOTIDE SEQUENCE [LARGE SCALE GENOMIC DNA]</scope>
    <source>
        <strain evidence="8">DSM 8271 / FlGlyR</strain>
    </source>
</reference>
<dbReference type="GO" id="GO:0016646">
    <property type="term" value="F:oxidoreductase activity, acting on the CH-NH group of donors, NAD or NADP as acceptor"/>
    <property type="evidence" value="ECO:0007669"/>
    <property type="project" value="UniProtKB-ARBA"/>
</dbReference>
<dbReference type="AlphaFoldDB" id="F0T0E3"/>
<dbReference type="RefSeq" id="WP_013626087.1">
    <property type="nucleotide sequence ID" value="NC_015172.1"/>
</dbReference>
<dbReference type="PANTHER" id="PTHR47627">
    <property type="entry name" value="RUBREDOXIN"/>
    <property type="match status" value="1"/>
</dbReference>
<dbReference type="PROSITE" id="PS50903">
    <property type="entry name" value="RUBREDOXIN_LIKE"/>
    <property type="match status" value="1"/>
</dbReference>
<organism evidence="7 8">
    <name type="scientific">Syntrophobotulus glycolicus (strain DSM 8271 / FlGlyR)</name>
    <dbReference type="NCBI Taxonomy" id="645991"/>
    <lineage>
        <taxon>Bacteria</taxon>
        <taxon>Bacillati</taxon>
        <taxon>Bacillota</taxon>
        <taxon>Clostridia</taxon>
        <taxon>Eubacteriales</taxon>
        <taxon>Desulfitobacteriaceae</taxon>
        <taxon>Syntrophobotulus</taxon>
    </lineage>
</organism>
<dbReference type="SMART" id="SM00903">
    <property type="entry name" value="Flavin_Reduct"/>
    <property type="match status" value="1"/>
</dbReference>
<gene>
    <name evidence="7" type="ordered locus">Sgly_3046</name>
</gene>
<dbReference type="InterPro" id="IPR024935">
    <property type="entry name" value="Rubredoxin_dom"/>
</dbReference>
<dbReference type="Gene3D" id="2.30.110.10">
    <property type="entry name" value="Electron Transport, Fmn-binding Protein, Chain A"/>
    <property type="match status" value="1"/>
</dbReference>
<evidence type="ECO:0000259" key="6">
    <source>
        <dbReference type="PROSITE" id="PS50903"/>
    </source>
</evidence>
<accession>F0T0E3</accession>
<evidence type="ECO:0000256" key="1">
    <source>
        <dbReference type="ARBA" id="ARBA00022448"/>
    </source>
</evidence>
<dbReference type="GO" id="GO:0010181">
    <property type="term" value="F:FMN binding"/>
    <property type="evidence" value="ECO:0007669"/>
    <property type="project" value="InterPro"/>
</dbReference>
<dbReference type="STRING" id="645991.Sgly_3046"/>
<dbReference type="SUPFAM" id="SSF50475">
    <property type="entry name" value="FMN-binding split barrel"/>
    <property type="match status" value="1"/>
</dbReference>
<dbReference type="Proteomes" id="UP000007488">
    <property type="component" value="Chromosome"/>
</dbReference>
<feature type="domain" description="Rubredoxin-like" evidence="6">
    <location>
        <begin position="192"/>
        <end position="243"/>
    </location>
</feature>
<evidence type="ECO:0000256" key="2">
    <source>
        <dbReference type="ARBA" id="ARBA00022723"/>
    </source>
</evidence>
<dbReference type="InterPro" id="IPR050526">
    <property type="entry name" value="Rubredoxin_ET"/>
</dbReference>
<evidence type="ECO:0000256" key="4">
    <source>
        <dbReference type="ARBA" id="ARBA00023004"/>
    </source>
</evidence>
<dbReference type="GO" id="GO:0005506">
    <property type="term" value="F:iron ion binding"/>
    <property type="evidence" value="ECO:0007669"/>
    <property type="project" value="InterPro"/>
</dbReference>
<dbReference type="CDD" id="cd00730">
    <property type="entry name" value="rubredoxin"/>
    <property type="match status" value="1"/>
</dbReference>
<reference evidence="7 8" key="1">
    <citation type="journal article" date="2011" name="Stand. Genomic Sci.">
        <title>Complete genome sequence of Syntrophobotulus glycolicus type strain (FlGlyR).</title>
        <authorList>
            <person name="Han C."/>
            <person name="Mwirichia R."/>
            <person name="Chertkov O."/>
            <person name="Held B."/>
            <person name="Lapidus A."/>
            <person name="Nolan M."/>
            <person name="Lucas S."/>
            <person name="Hammon N."/>
            <person name="Deshpande S."/>
            <person name="Cheng J.F."/>
            <person name="Tapia R."/>
            <person name="Goodwin L."/>
            <person name="Pitluck S."/>
            <person name="Huntemann M."/>
            <person name="Liolios K."/>
            <person name="Ivanova N."/>
            <person name="Pagani I."/>
            <person name="Mavromatis K."/>
            <person name="Ovchinikova G."/>
            <person name="Pati A."/>
            <person name="Chen A."/>
            <person name="Palaniappan K."/>
            <person name="Land M."/>
            <person name="Hauser L."/>
            <person name="Brambilla E.M."/>
            <person name="Rohde M."/>
            <person name="Spring S."/>
            <person name="Sikorski J."/>
            <person name="Goker M."/>
            <person name="Woyke T."/>
            <person name="Bristow J."/>
            <person name="Eisen J.A."/>
            <person name="Markowitz V."/>
            <person name="Hugenholtz P."/>
            <person name="Kyrpides N.C."/>
            <person name="Klenk H.P."/>
            <person name="Detter J.C."/>
        </authorList>
    </citation>
    <scope>NUCLEOTIDE SEQUENCE [LARGE SCALE GENOMIC DNA]</scope>
    <source>
        <strain evidence="8">DSM 8271 / FlGlyR</strain>
    </source>
</reference>
<dbReference type="EMBL" id="CP002547">
    <property type="protein sequence ID" value="ADY57315.1"/>
    <property type="molecule type" value="Genomic_DNA"/>
</dbReference>
<evidence type="ECO:0000313" key="7">
    <source>
        <dbReference type="EMBL" id="ADY57315.1"/>
    </source>
</evidence>
<dbReference type="Gene3D" id="2.20.28.10">
    <property type="match status" value="1"/>
</dbReference>
<feature type="region of interest" description="Disordered" evidence="5">
    <location>
        <begin position="161"/>
        <end position="185"/>
    </location>
</feature>
<dbReference type="InterPro" id="IPR012349">
    <property type="entry name" value="Split_barrel_FMN-bd"/>
</dbReference>
<keyword evidence="8" id="KW-1185">Reference proteome</keyword>
<dbReference type="KEGG" id="sgy:Sgly_3046"/>
<keyword evidence="4" id="KW-0408">Iron</keyword>
<dbReference type="OrthoDB" id="9799749at2"/>
<dbReference type="PROSITE" id="PS00202">
    <property type="entry name" value="RUBREDOXIN"/>
    <property type="match status" value="1"/>
</dbReference>
<keyword evidence="3" id="KW-0249">Electron transport</keyword>